<dbReference type="GO" id="GO:0015986">
    <property type="term" value="P:proton motive force-driven ATP synthesis"/>
    <property type="evidence" value="ECO:0007669"/>
    <property type="project" value="InterPro"/>
</dbReference>
<dbReference type="NCBIfam" id="NF004871">
    <property type="entry name" value="PRK06228.1"/>
    <property type="match status" value="1"/>
</dbReference>
<sequence length="133" mass="14703">MIEASIHLQVLLPFEIFIDETGIKNVVVNTTGGSFGLLPQRLDCVAALEAGILSYTTATEEVIYIAIDAGILVKVGANVRVSVRQAKSGLKLAQLYKAVKEDFLNKDEHEREIRSSLAKLESGFVRRMTDLRR</sequence>
<dbReference type="InterPro" id="IPR024037">
    <property type="entry name" value="Alt_ATP_synth_F1_esu"/>
</dbReference>
<gene>
    <name evidence="2" type="ORF">LCGC14_1365470</name>
</gene>
<dbReference type="Gene3D" id="2.60.15.10">
    <property type="entry name" value="F0F1 ATP synthase delta/epsilon subunit, N-terminal"/>
    <property type="match status" value="1"/>
</dbReference>
<protein>
    <recommendedName>
        <fullName evidence="1">ATP synthase F1 complex delta/epsilon subunit N-terminal domain-containing protein</fullName>
    </recommendedName>
</protein>
<proteinExistence type="predicted"/>
<dbReference type="AlphaFoldDB" id="A0A0F9K6Y6"/>
<dbReference type="NCBIfam" id="TIGR03166">
    <property type="entry name" value="alt_F1F0_F1_eps"/>
    <property type="match status" value="1"/>
</dbReference>
<accession>A0A0F9K6Y6</accession>
<evidence type="ECO:0000259" key="1">
    <source>
        <dbReference type="Pfam" id="PF02823"/>
    </source>
</evidence>
<dbReference type="InterPro" id="IPR020546">
    <property type="entry name" value="ATP_synth_F1_dsu/esu_N"/>
</dbReference>
<dbReference type="EMBL" id="LAZR01008575">
    <property type="protein sequence ID" value="KKM77894.1"/>
    <property type="molecule type" value="Genomic_DNA"/>
</dbReference>
<dbReference type="SUPFAM" id="SSF51344">
    <property type="entry name" value="Epsilon subunit of F1F0-ATP synthase N-terminal domain"/>
    <property type="match status" value="1"/>
</dbReference>
<dbReference type="InterPro" id="IPR036771">
    <property type="entry name" value="ATPsynth_dsu/esu_N"/>
</dbReference>
<evidence type="ECO:0000313" key="2">
    <source>
        <dbReference type="EMBL" id="KKM77894.1"/>
    </source>
</evidence>
<dbReference type="Pfam" id="PF02823">
    <property type="entry name" value="ATP-synt_DE_N"/>
    <property type="match status" value="1"/>
</dbReference>
<name>A0A0F9K6Y6_9ZZZZ</name>
<feature type="domain" description="ATP synthase F1 complex delta/epsilon subunit N-terminal" evidence="1">
    <location>
        <begin position="6"/>
        <end position="86"/>
    </location>
</feature>
<comment type="caution">
    <text evidence="2">The sequence shown here is derived from an EMBL/GenBank/DDBJ whole genome shotgun (WGS) entry which is preliminary data.</text>
</comment>
<reference evidence="2" key="1">
    <citation type="journal article" date="2015" name="Nature">
        <title>Complex archaea that bridge the gap between prokaryotes and eukaryotes.</title>
        <authorList>
            <person name="Spang A."/>
            <person name="Saw J.H."/>
            <person name="Jorgensen S.L."/>
            <person name="Zaremba-Niedzwiedzka K."/>
            <person name="Martijn J."/>
            <person name="Lind A.E."/>
            <person name="van Eijk R."/>
            <person name="Schleper C."/>
            <person name="Guy L."/>
            <person name="Ettema T.J."/>
        </authorList>
    </citation>
    <scope>NUCLEOTIDE SEQUENCE</scope>
</reference>
<organism evidence="2">
    <name type="scientific">marine sediment metagenome</name>
    <dbReference type="NCBI Taxonomy" id="412755"/>
    <lineage>
        <taxon>unclassified sequences</taxon>
        <taxon>metagenomes</taxon>
        <taxon>ecological metagenomes</taxon>
    </lineage>
</organism>